<evidence type="ECO:0000313" key="1">
    <source>
        <dbReference type="EMBL" id="EEQ56165.1"/>
    </source>
</evidence>
<name>C5EDS1_BIFLI</name>
<dbReference type="HOGENOM" id="CLU_2970185_0_0_11"/>
<dbReference type="EMBL" id="DS990259">
    <property type="protein sequence ID" value="EEQ56165.1"/>
    <property type="molecule type" value="Genomic_DNA"/>
</dbReference>
<reference evidence="1" key="1">
    <citation type="submission" date="2008-08" db="EMBL/GenBank/DDBJ databases">
        <title>Annotation of Bifidobacterium longum subsp. infantis CCUG 52486.</title>
        <authorList>
            <consortium name="The Broad Institute Genome Sequencing Platform"/>
            <person name="Gougoulias C."/>
            <person name="Tuohy K.M."/>
            <person name="Gibson G.R."/>
            <person name="Ward D."/>
            <person name="Mehta T."/>
            <person name="Young S."/>
            <person name="Jaffe D."/>
            <person name="Gnerre S."/>
            <person name="Berlin A."/>
            <person name="Heiman D."/>
            <person name="Hepburn T."/>
            <person name="Shea T."/>
            <person name="Sykes S."/>
            <person name="Alvarado L."/>
            <person name="Kodira C."/>
            <person name="Borodovsky M."/>
            <person name="Lander E."/>
            <person name="Galagan J."/>
            <person name="Nusbaum C."/>
            <person name="Birren B."/>
        </authorList>
    </citation>
    <scope>NUCLEOTIDE SEQUENCE [LARGE SCALE GENOMIC DNA]</scope>
    <source>
        <strain evidence="1">CCUG 52486</strain>
    </source>
</reference>
<accession>C5EDS1</accession>
<organism evidence="1">
    <name type="scientific">Bifidobacterium longum subsp. infantis CCUG 52486</name>
    <dbReference type="NCBI Taxonomy" id="537937"/>
    <lineage>
        <taxon>Bacteria</taxon>
        <taxon>Bacillati</taxon>
        <taxon>Actinomycetota</taxon>
        <taxon>Actinomycetes</taxon>
        <taxon>Bifidobacteriales</taxon>
        <taxon>Bifidobacteriaceae</taxon>
        <taxon>Bifidobacterium</taxon>
    </lineage>
</organism>
<sequence length="58" mass="6120">MALGIIPRAICFLRVGPNVPNTCQGVPNTPPDGTSAMRQTSHHAVSPLAFADYPSMGR</sequence>
<dbReference type="AlphaFoldDB" id="C5EDS1"/>
<gene>
    <name evidence="1" type="ORF">BLIG_01834</name>
</gene>
<dbReference type="Proteomes" id="UP000005084">
    <property type="component" value="Unassembled WGS sequence"/>
</dbReference>
<protein>
    <submittedName>
        <fullName evidence="1">Uncharacterized protein</fullName>
    </submittedName>
</protein>
<proteinExistence type="predicted"/>